<dbReference type="EMBL" id="JABDTM020009586">
    <property type="protein sequence ID" value="KAH0821018.1"/>
    <property type="molecule type" value="Genomic_DNA"/>
</dbReference>
<reference evidence="1" key="2">
    <citation type="submission" date="2021-08" db="EMBL/GenBank/DDBJ databases">
        <authorList>
            <person name="Eriksson T."/>
        </authorList>
    </citation>
    <scope>NUCLEOTIDE SEQUENCE</scope>
    <source>
        <strain evidence="1">Stoneville</strain>
        <tissue evidence="1">Whole head</tissue>
    </source>
</reference>
<sequence length="175" mass="19877">MSAATKERSDKRAPRQNSVRQINTVTRQDFEKAAGKAKATCIYLLLWSRSFVAALLCRRALMSPRFYLAELLCRRALMSRALFAARFCRDTTVDDDIRAWNLTPHSGLWFSVNLPSGIRKYAPRRLDLDFLDSASSLTLLGPSTSSHPFLAAQRLALSTPFTVRHRSDHQPRHKT</sequence>
<organism evidence="1 2">
    <name type="scientific">Tenebrio molitor</name>
    <name type="common">Yellow mealworm beetle</name>
    <dbReference type="NCBI Taxonomy" id="7067"/>
    <lineage>
        <taxon>Eukaryota</taxon>
        <taxon>Metazoa</taxon>
        <taxon>Ecdysozoa</taxon>
        <taxon>Arthropoda</taxon>
        <taxon>Hexapoda</taxon>
        <taxon>Insecta</taxon>
        <taxon>Pterygota</taxon>
        <taxon>Neoptera</taxon>
        <taxon>Endopterygota</taxon>
        <taxon>Coleoptera</taxon>
        <taxon>Polyphaga</taxon>
        <taxon>Cucujiformia</taxon>
        <taxon>Tenebrionidae</taxon>
        <taxon>Tenebrio</taxon>
    </lineage>
</organism>
<reference evidence="1" key="1">
    <citation type="journal article" date="2020" name="J Insects Food Feed">
        <title>The yellow mealworm (Tenebrio molitor) genome: a resource for the emerging insects as food and feed industry.</title>
        <authorList>
            <person name="Eriksson T."/>
            <person name="Andere A."/>
            <person name="Kelstrup H."/>
            <person name="Emery V."/>
            <person name="Picard C."/>
        </authorList>
    </citation>
    <scope>NUCLEOTIDE SEQUENCE</scope>
    <source>
        <strain evidence="1">Stoneville</strain>
        <tissue evidence="1">Whole head</tissue>
    </source>
</reference>
<gene>
    <name evidence="1" type="ORF">GEV33_001773</name>
</gene>
<proteinExistence type="predicted"/>
<keyword evidence="2" id="KW-1185">Reference proteome</keyword>
<comment type="caution">
    <text evidence="1">The sequence shown here is derived from an EMBL/GenBank/DDBJ whole genome shotgun (WGS) entry which is preliminary data.</text>
</comment>
<protein>
    <submittedName>
        <fullName evidence="1">Uncharacterized protein</fullName>
    </submittedName>
</protein>
<evidence type="ECO:0000313" key="1">
    <source>
        <dbReference type="EMBL" id="KAH0821018.1"/>
    </source>
</evidence>
<evidence type="ECO:0000313" key="2">
    <source>
        <dbReference type="Proteomes" id="UP000719412"/>
    </source>
</evidence>
<name>A0A8J6LJ98_TENMO</name>
<accession>A0A8J6LJ98</accession>
<dbReference type="Proteomes" id="UP000719412">
    <property type="component" value="Unassembled WGS sequence"/>
</dbReference>
<dbReference type="AlphaFoldDB" id="A0A8J6LJ98"/>